<name>A0A9Q1IY77_SYNKA</name>
<organism evidence="2 3">
    <name type="scientific">Synaphobranchus kaupii</name>
    <name type="common">Kaup's arrowtooth eel</name>
    <dbReference type="NCBI Taxonomy" id="118154"/>
    <lineage>
        <taxon>Eukaryota</taxon>
        <taxon>Metazoa</taxon>
        <taxon>Chordata</taxon>
        <taxon>Craniata</taxon>
        <taxon>Vertebrata</taxon>
        <taxon>Euteleostomi</taxon>
        <taxon>Actinopterygii</taxon>
        <taxon>Neopterygii</taxon>
        <taxon>Teleostei</taxon>
        <taxon>Anguilliformes</taxon>
        <taxon>Synaphobranchidae</taxon>
        <taxon>Synaphobranchus</taxon>
    </lineage>
</organism>
<protein>
    <submittedName>
        <fullName evidence="2">Uncharacterized protein</fullName>
    </submittedName>
</protein>
<keyword evidence="3" id="KW-1185">Reference proteome</keyword>
<dbReference type="AlphaFoldDB" id="A0A9Q1IY77"/>
<evidence type="ECO:0000313" key="3">
    <source>
        <dbReference type="Proteomes" id="UP001152622"/>
    </source>
</evidence>
<evidence type="ECO:0000256" key="1">
    <source>
        <dbReference type="SAM" id="MobiDB-lite"/>
    </source>
</evidence>
<feature type="region of interest" description="Disordered" evidence="1">
    <location>
        <begin position="245"/>
        <end position="270"/>
    </location>
</feature>
<feature type="compositionally biased region" description="Basic and acidic residues" evidence="1">
    <location>
        <begin position="47"/>
        <end position="59"/>
    </location>
</feature>
<comment type="caution">
    <text evidence="2">The sequence shown here is derived from an EMBL/GenBank/DDBJ whole genome shotgun (WGS) entry which is preliminary data.</text>
</comment>
<dbReference type="EMBL" id="JAINUF010000006">
    <property type="protein sequence ID" value="KAJ8357115.1"/>
    <property type="molecule type" value="Genomic_DNA"/>
</dbReference>
<evidence type="ECO:0000313" key="2">
    <source>
        <dbReference type="EMBL" id="KAJ8357115.1"/>
    </source>
</evidence>
<accession>A0A9Q1IY77</accession>
<proteinExistence type="predicted"/>
<dbReference type="Proteomes" id="UP001152622">
    <property type="component" value="Chromosome 6"/>
</dbReference>
<feature type="region of interest" description="Disordered" evidence="1">
    <location>
        <begin position="1"/>
        <end position="67"/>
    </location>
</feature>
<sequence length="500" mass="55248">MANERPPAGSEVSQPRRVLEMRLDLAPRSNPPTRTQRKRAGLPYAADCKRATPKKHETEDASEQTPASARAYGGSFCLNPDQACQLHSLSPIQSVLPSPRLPLSALPPSSRSVTERAAIRASVHRRETVATECRVTPSTVLRRGAIPVKRYSQVLTEEIVQRRLTATNHERPSDKGCRVPPLWLHLWANRVSPTPTYTSRARVSIAPPTQQRCVTVYQPDTNHTGPAVEPPGVMGYHAFHLTAETAPEQSDRRSSRKRNSENPSPPSNLSSRLAACLSLSALPPSSRSVTERAAIRASVHRRETVATECRVTPSTVLRRGAIPVKRYSQVLTEENRSAKANASGPATRGGRVPPLWLHLWANRVSPTPSYTSRARVSIAPPTQQRCVTVYQPESPAPGSLLAVWIQGGSITVGLIPDVLAQERRGGRRGAEEEKAHSVWPARRVGPPMIHAAEEEEDHGRERENYRLRIVSRVQHKLQVPPKNKRRQPILLSLPFSPQLI</sequence>
<reference evidence="2" key="1">
    <citation type="journal article" date="2023" name="Science">
        <title>Genome structures resolve the early diversification of teleost fishes.</title>
        <authorList>
            <person name="Parey E."/>
            <person name="Louis A."/>
            <person name="Montfort J."/>
            <person name="Bouchez O."/>
            <person name="Roques C."/>
            <person name="Iampietro C."/>
            <person name="Lluch J."/>
            <person name="Castinel A."/>
            <person name="Donnadieu C."/>
            <person name="Desvignes T."/>
            <person name="Floi Bucao C."/>
            <person name="Jouanno E."/>
            <person name="Wen M."/>
            <person name="Mejri S."/>
            <person name="Dirks R."/>
            <person name="Jansen H."/>
            <person name="Henkel C."/>
            <person name="Chen W.J."/>
            <person name="Zahm M."/>
            <person name="Cabau C."/>
            <person name="Klopp C."/>
            <person name="Thompson A.W."/>
            <person name="Robinson-Rechavi M."/>
            <person name="Braasch I."/>
            <person name="Lecointre G."/>
            <person name="Bobe J."/>
            <person name="Postlethwait J.H."/>
            <person name="Berthelot C."/>
            <person name="Roest Crollius H."/>
            <person name="Guiguen Y."/>
        </authorList>
    </citation>
    <scope>NUCLEOTIDE SEQUENCE</scope>
    <source>
        <strain evidence="2">WJC10195</strain>
    </source>
</reference>
<gene>
    <name evidence="2" type="ORF">SKAU_G00199090</name>
</gene>